<keyword evidence="1" id="KW-1133">Transmembrane helix</keyword>
<keyword evidence="3" id="KW-1185">Reference proteome</keyword>
<proteinExistence type="predicted"/>
<evidence type="ECO:0000256" key="1">
    <source>
        <dbReference type="SAM" id="Phobius"/>
    </source>
</evidence>
<feature type="transmembrane region" description="Helical" evidence="1">
    <location>
        <begin position="70"/>
        <end position="88"/>
    </location>
</feature>
<evidence type="ECO:0000313" key="2">
    <source>
        <dbReference type="EMBL" id="QKX64138.1"/>
    </source>
</evidence>
<gene>
    <name evidence="2" type="ORF">TRUGW13939_11311</name>
</gene>
<name>A0A7H8RDS2_TALRU</name>
<dbReference type="PANTHER" id="PTHR37576:SF2">
    <property type="entry name" value="DEFECT AT LOW TEMPERATURE PROTEIN 1"/>
    <property type="match status" value="1"/>
</dbReference>
<sequence>MILPPSGPNYDQVGRHFTWKTGVVRRFPVYGITYLLLAVAAILGCVAVLISSNGALVETWPFTPYPISPAVLLAIFSATTNVCLTSALHEGLNYAWWQAAIRGTTLGRLYRYWDHGNSLLASLSAGRHLSWIGVASIAVSLVVVDVPLLQRASTTRLATIYTNSTDINATMATHLAYGQTGYRAWTGSGAIMLGSLSLPTPSFHRVLDDYFAHRPISAATVTGCEGTCSGVIEAAGFYRDCTESQTQKTWFGWDGPNLTHLTPALPGVIFSTNLNWSTSSVLTYLQTNPPVLPLPDGIPLDEPYISLDMSYATATFRNDTTNQYMSNMTTKSCKLYSATRKYHVTIYNDTLSDSESPFASTINTIGLSSDSEYVADSVQNQRKDTIKAVTSLGFQKSSISSWNITGQPGVFPIVYKSQGFANPVYETLSGISTAVQGMVGSYVAFKGLEGNSTRSLFDASGSLAMQLLDDNELGQDTYFNLRWTDPSPTIFEILDELIFRCAVSAAYNNTMALLAGSNSNNYTVEFIDPTIKPAFSYPKPQLVSMSKQQTVLVYESRYLFLGIGVGIMFLSTILIVPTFYGFWKLGHWPSLNPIVAALAFRAPVLNDVASGLSSAELLRTVSDWEVQYGEVLDKPESGEKLVGILPVEAVQPLI</sequence>
<dbReference type="OrthoDB" id="5357734at2759"/>
<dbReference type="RefSeq" id="XP_035350312.1">
    <property type="nucleotide sequence ID" value="XM_035494419.1"/>
</dbReference>
<dbReference type="Proteomes" id="UP000509510">
    <property type="component" value="Chromosome VI"/>
</dbReference>
<keyword evidence="1" id="KW-0472">Membrane</keyword>
<feature type="transmembrane region" description="Helical" evidence="1">
    <location>
        <begin position="27"/>
        <end position="50"/>
    </location>
</feature>
<dbReference type="InterPro" id="IPR021514">
    <property type="entry name" value="DUF3176"/>
</dbReference>
<reference evidence="3" key="1">
    <citation type="submission" date="2020-06" db="EMBL/GenBank/DDBJ databases">
        <title>A chromosome-scale genome assembly of Talaromyces rugulosus W13939.</title>
        <authorList>
            <person name="Wang B."/>
            <person name="Guo L."/>
            <person name="Ye K."/>
            <person name="Wang L."/>
        </authorList>
    </citation>
    <scope>NUCLEOTIDE SEQUENCE [LARGE SCALE GENOMIC DNA]</scope>
    <source>
        <strain evidence="3">W13939</strain>
    </source>
</reference>
<dbReference type="GeneID" id="55998789"/>
<keyword evidence="1" id="KW-0812">Transmembrane</keyword>
<dbReference type="PANTHER" id="PTHR37576">
    <property type="entry name" value="DEFECT AT LOW TEMPERATURE PROTEIN 1"/>
    <property type="match status" value="1"/>
</dbReference>
<dbReference type="KEGG" id="trg:TRUGW13939_11311"/>
<feature type="transmembrane region" description="Helical" evidence="1">
    <location>
        <begin position="558"/>
        <end position="583"/>
    </location>
</feature>
<organism evidence="2 3">
    <name type="scientific">Talaromyces rugulosus</name>
    <name type="common">Penicillium rugulosum</name>
    <dbReference type="NCBI Taxonomy" id="121627"/>
    <lineage>
        <taxon>Eukaryota</taxon>
        <taxon>Fungi</taxon>
        <taxon>Dikarya</taxon>
        <taxon>Ascomycota</taxon>
        <taxon>Pezizomycotina</taxon>
        <taxon>Eurotiomycetes</taxon>
        <taxon>Eurotiomycetidae</taxon>
        <taxon>Eurotiales</taxon>
        <taxon>Trichocomaceae</taxon>
        <taxon>Talaromyces</taxon>
        <taxon>Talaromyces sect. Islandici</taxon>
    </lineage>
</organism>
<accession>A0A7H8RDS2</accession>
<evidence type="ECO:0000313" key="3">
    <source>
        <dbReference type="Proteomes" id="UP000509510"/>
    </source>
</evidence>
<dbReference type="AlphaFoldDB" id="A0A7H8RDS2"/>
<protein>
    <submittedName>
        <fullName evidence="2">Uncharacterized protein</fullName>
    </submittedName>
</protein>
<dbReference type="Pfam" id="PF11374">
    <property type="entry name" value="DUF3176"/>
    <property type="match status" value="1"/>
</dbReference>
<dbReference type="EMBL" id="CP055903">
    <property type="protein sequence ID" value="QKX64138.1"/>
    <property type="molecule type" value="Genomic_DNA"/>
</dbReference>